<evidence type="ECO:0000256" key="1">
    <source>
        <dbReference type="ARBA" id="ARBA00022801"/>
    </source>
</evidence>
<dbReference type="RefSeq" id="XP_040633684.1">
    <property type="nucleotide sequence ID" value="XM_040785242.1"/>
</dbReference>
<dbReference type="GeneID" id="63700366"/>
<dbReference type="InterPro" id="IPR007466">
    <property type="entry name" value="Peptidyl-Arg-deiminase_porph"/>
</dbReference>
<dbReference type="HOGENOM" id="CLU_037682_2_0_1"/>
<protein>
    <submittedName>
        <fullName evidence="2">Agmatine deiminase</fullName>
    </submittedName>
</protein>
<organism evidence="2 3">
    <name type="scientific">Aspergillus ruber (strain CBS 135680)</name>
    <dbReference type="NCBI Taxonomy" id="1388766"/>
    <lineage>
        <taxon>Eukaryota</taxon>
        <taxon>Fungi</taxon>
        <taxon>Dikarya</taxon>
        <taxon>Ascomycota</taxon>
        <taxon>Pezizomycotina</taxon>
        <taxon>Eurotiomycetes</taxon>
        <taxon>Eurotiomycetidae</taxon>
        <taxon>Eurotiales</taxon>
        <taxon>Aspergillaceae</taxon>
        <taxon>Aspergillus</taxon>
        <taxon>Aspergillus subgen. Aspergillus</taxon>
    </lineage>
</organism>
<evidence type="ECO:0000313" key="2">
    <source>
        <dbReference type="EMBL" id="EYE89994.1"/>
    </source>
</evidence>
<dbReference type="SUPFAM" id="SSF55909">
    <property type="entry name" value="Pentein"/>
    <property type="match status" value="1"/>
</dbReference>
<dbReference type="Gene3D" id="3.75.10.10">
    <property type="entry name" value="L-arginine/glycine Amidinotransferase, Chain A"/>
    <property type="match status" value="1"/>
</dbReference>
<gene>
    <name evidence="2" type="ORF">EURHEDRAFT_468213</name>
</gene>
<dbReference type="Proteomes" id="UP000019804">
    <property type="component" value="Unassembled WGS sequence"/>
</dbReference>
<reference evidence="3" key="1">
    <citation type="journal article" date="2014" name="Nat. Commun.">
        <title>Genomic adaptations of the halophilic Dead Sea filamentous fungus Eurotium rubrum.</title>
        <authorList>
            <person name="Kis-Papo T."/>
            <person name="Weig A.R."/>
            <person name="Riley R."/>
            <person name="Persoh D."/>
            <person name="Salamov A."/>
            <person name="Sun H."/>
            <person name="Lipzen A."/>
            <person name="Wasser S.P."/>
            <person name="Rambold G."/>
            <person name="Grigoriev I.V."/>
            <person name="Nevo E."/>
        </authorList>
    </citation>
    <scope>NUCLEOTIDE SEQUENCE [LARGE SCALE GENOMIC DNA]</scope>
    <source>
        <strain evidence="3">CBS 135680</strain>
    </source>
</reference>
<name>A0A017S042_ASPRC</name>
<dbReference type="EMBL" id="KK088482">
    <property type="protein sequence ID" value="EYE89994.1"/>
    <property type="molecule type" value="Genomic_DNA"/>
</dbReference>
<keyword evidence="1" id="KW-0378">Hydrolase</keyword>
<dbReference type="PANTHER" id="PTHR31377:SF0">
    <property type="entry name" value="AGMATINE DEIMINASE-RELATED"/>
    <property type="match status" value="1"/>
</dbReference>
<keyword evidence="3" id="KW-1185">Reference proteome</keyword>
<dbReference type="STRING" id="1388766.A0A017S042"/>
<dbReference type="OrthoDB" id="544103at2759"/>
<evidence type="ECO:0000313" key="3">
    <source>
        <dbReference type="Proteomes" id="UP000019804"/>
    </source>
</evidence>
<sequence length="327" mass="36180">MARPENPNYGENETSKVKTELSTIATIISDYEPVTILVHSKDLSEAETTFQGCGTYEVEIKPTNMNDLEIWMRDIAPTFVFAEGPSHSDLHGIDFNFNGWGVKYFSASNACLSRQFLADSNIPRVETSIVVEGGALETDGEGTLLVTDSSILNPNRNANISQGTIEKELRQLLGIFKIIWVPGLKDYEVTDAHIDIWARFVAPGRVVLNDPGPNRHMLTTIHETTKQILLLATDAKGRKFEIIDLPKAGRRLEPINPELCLSYVNFLLISDAIIIPRFGDHLADNKAKDALQTLFPERKVIQICLGEIALNGGGIHCVTQDIPAKGR</sequence>
<dbReference type="PANTHER" id="PTHR31377">
    <property type="entry name" value="AGMATINE DEIMINASE-RELATED"/>
    <property type="match status" value="1"/>
</dbReference>
<proteinExistence type="predicted"/>
<dbReference type="GO" id="GO:0047632">
    <property type="term" value="F:agmatine deiminase activity"/>
    <property type="evidence" value="ECO:0007669"/>
    <property type="project" value="TreeGrafter"/>
</dbReference>
<dbReference type="GO" id="GO:0009446">
    <property type="term" value="P:putrescine biosynthetic process"/>
    <property type="evidence" value="ECO:0007669"/>
    <property type="project" value="InterPro"/>
</dbReference>
<dbReference type="Pfam" id="PF04371">
    <property type="entry name" value="PAD_porph"/>
    <property type="match status" value="1"/>
</dbReference>
<dbReference type="AlphaFoldDB" id="A0A017S042"/>
<accession>A0A017S042</accession>
<dbReference type="GO" id="GO:0004668">
    <property type="term" value="F:protein-arginine deiminase activity"/>
    <property type="evidence" value="ECO:0007669"/>
    <property type="project" value="InterPro"/>
</dbReference>